<protein>
    <recommendedName>
        <fullName evidence="5">Deoxyhypusine synthase</fullName>
    </recommendedName>
</protein>
<dbReference type="Gramene" id="CDF37129">
    <property type="protein sequence ID" value="CDF37129"/>
    <property type="gene ID" value="CHC_T00005094001"/>
</dbReference>
<dbReference type="InterPro" id="IPR002773">
    <property type="entry name" value="Deoxyhypusine_synthase"/>
</dbReference>
<organism evidence="3 4">
    <name type="scientific">Chondrus crispus</name>
    <name type="common">Carrageen Irish moss</name>
    <name type="synonym">Polymorpha crispa</name>
    <dbReference type="NCBI Taxonomy" id="2769"/>
    <lineage>
        <taxon>Eukaryota</taxon>
        <taxon>Rhodophyta</taxon>
        <taxon>Florideophyceae</taxon>
        <taxon>Rhodymeniophycidae</taxon>
        <taxon>Gigartinales</taxon>
        <taxon>Gigartinaceae</taxon>
        <taxon>Chondrus</taxon>
    </lineage>
</organism>
<dbReference type="EMBL" id="HG001818">
    <property type="protein sequence ID" value="CDF37129.1"/>
    <property type="molecule type" value="Genomic_DNA"/>
</dbReference>
<dbReference type="Pfam" id="PF01916">
    <property type="entry name" value="DS"/>
    <property type="match status" value="1"/>
</dbReference>
<dbReference type="InterPro" id="IPR029035">
    <property type="entry name" value="DHS-like_NAD/FAD-binding_dom"/>
</dbReference>
<evidence type="ECO:0000256" key="2">
    <source>
        <dbReference type="ARBA" id="ARBA00023027"/>
    </source>
</evidence>
<dbReference type="PANTHER" id="PTHR11703">
    <property type="entry name" value="DEOXYHYPUSINE SYNTHASE"/>
    <property type="match status" value="1"/>
</dbReference>
<evidence type="ECO:0008006" key="5">
    <source>
        <dbReference type="Google" id="ProtNLM"/>
    </source>
</evidence>
<dbReference type="PhylomeDB" id="R7QGB8"/>
<dbReference type="GeneID" id="17324743"/>
<dbReference type="InterPro" id="IPR036982">
    <property type="entry name" value="Deoxyhypusine_synthase_sf"/>
</dbReference>
<sequence length="195" mass="21322">MENVPSSAAAAVLGASESLPAGSALVRGYDFEGEKVDYDALFASYATTGFQATNFGKAIDIVNHMLEWKPSEEQIKNDVSPGAKCKIFLGYTSNMVSAGMRETIKFLVKYKMVDVLVSSAGGIEEDFIKCLGPTGVGSFDLKGHILRKKGLNRIGNLLVPNDNYCKFEDWEKGLTTRTQYIIGLQKTKFQCSALR</sequence>
<evidence type="ECO:0000313" key="3">
    <source>
        <dbReference type="EMBL" id="CDF37129.1"/>
    </source>
</evidence>
<keyword evidence="4" id="KW-1185">Reference proteome</keyword>
<dbReference type="RefSeq" id="XP_005716948.1">
    <property type="nucleotide sequence ID" value="XM_005716891.1"/>
</dbReference>
<dbReference type="GO" id="GO:0005737">
    <property type="term" value="C:cytoplasm"/>
    <property type="evidence" value="ECO:0007669"/>
    <property type="project" value="TreeGrafter"/>
</dbReference>
<dbReference type="KEGG" id="ccp:CHC_T00005094001"/>
<dbReference type="STRING" id="2769.R7QGB8"/>
<dbReference type="OrthoDB" id="294378at2759"/>
<keyword evidence="2" id="KW-0520">NAD</keyword>
<proteinExistence type="inferred from homology"/>
<evidence type="ECO:0000256" key="1">
    <source>
        <dbReference type="ARBA" id="ARBA00009892"/>
    </source>
</evidence>
<gene>
    <name evidence="3" type="ORF">CHC_T00005094001</name>
</gene>
<dbReference type="GO" id="GO:0034038">
    <property type="term" value="F:deoxyhypusine synthase activity"/>
    <property type="evidence" value="ECO:0007669"/>
    <property type="project" value="TreeGrafter"/>
</dbReference>
<dbReference type="PANTHER" id="PTHR11703:SF0">
    <property type="entry name" value="DEOXYHYPUSINE SYNTHASE"/>
    <property type="match status" value="1"/>
</dbReference>
<dbReference type="FunFam" id="3.40.910.10:FF:000010">
    <property type="entry name" value="Deoxyhypusine synthase"/>
    <property type="match status" value="1"/>
</dbReference>
<dbReference type="AlphaFoldDB" id="R7QGB8"/>
<dbReference type="Gene3D" id="3.40.910.10">
    <property type="entry name" value="Deoxyhypusine synthase"/>
    <property type="match status" value="1"/>
</dbReference>
<dbReference type="Proteomes" id="UP000012073">
    <property type="component" value="Unassembled WGS sequence"/>
</dbReference>
<dbReference type="OMA" id="RNSVECK"/>
<evidence type="ECO:0000313" key="4">
    <source>
        <dbReference type="Proteomes" id="UP000012073"/>
    </source>
</evidence>
<dbReference type="SUPFAM" id="SSF52467">
    <property type="entry name" value="DHS-like NAD/FAD-binding domain"/>
    <property type="match status" value="1"/>
</dbReference>
<comment type="similarity">
    <text evidence="1">Belongs to the deoxyhypusine synthase family.</text>
</comment>
<accession>R7QGB8</accession>
<name>R7QGB8_CHOCR</name>
<reference evidence="4" key="1">
    <citation type="journal article" date="2013" name="Proc. Natl. Acad. Sci. U.S.A.">
        <title>Genome structure and metabolic features in the red seaweed Chondrus crispus shed light on evolution of the Archaeplastida.</title>
        <authorList>
            <person name="Collen J."/>
            <person name="Porcel B."/>
            <person name="Carre W."/>
            <person name="Ball S.G."/>
            <person name="Chaparro C."/>
            <person name="Tonon T."/>
            <person name="Barbeyron T."/>
            <person name="Michel G."/>
            <person name="Noel B."/>
            <person name="Valentin K."/>
            <person name="Elias M."/>
            <person name="Artiguenave F."/>
            <person name="Arun A."/>
            <person name="Aury J.M."/>
            <person name="Barbosa-Neto J.F."/>
            <person name="Bothwell J.H."/>
            <person name="Bouget F.Y."/>
            <person name="Brillet L."/>
            <person name="Cabello-Hurtado F."/>
            <person name="Capella-Gutierrez S."/>
            <person name="Charrier B."/>
            <person name="Cladiere L."/>
            <person name="Cock J.M."/>
            <person name="Coelho S.M."/>
            <person name="Colleoni C."/>
            <person name="Czjzek M."/>
            <person name="Da Silva C."/>
            <person name="Delage L."/>
            <person name="Denoeud F."/>
            <person name="Deschamps P."/>
            <person name="Dittami S.M."/>
            <person name="Gabaldon T."/>
            <person name="Gachon C.M."/>
            <person name="Groisillier A."/>
            <person name="Herve C."/>
            <person name="Jabbari K."/>
            <person name="Katinka M."/>
            <person name="Kloareg B."/>
            <person name="Kowalczyk N."/>
            <person name="Labadie K."/>
            <person name="Leblanc C."/>
            <person name="Lopez P.J."/>
            <person name="McLachlan D.H."/>
            <person name="Meslet-Cladiere L."/>
            <person name="Moustafa A."/>
            <person name="Nehr Z."/>
            <person name="Nyvall Collen P."/>
            <person name="Panaud O."/>
            <person name="Partensky F."/>
            <person name="Poulain J."/>
            <person name="Rensing S.A."/>
            <person name="Rousvoal S."/>
            <person name="Samson G."/>
            <person name="Symeonidi A."/>
            <person name="Weissenbach J."/>
            <person name="Zambounis A."/>
            <person name="Wincker P."/>
            <person name="Boyen C."/>
        </authorList>
    </citation>
    <scope>NUCLEOTIDE SEQUENCE [LARGE SCALE GENOMIC DNA]</scope>
    <source>
        <strain evidence="4">cv. Stackhouse</strain>
    </source>
</reference>